<feature type="region of interest" description="Disordered" evidence="1">
    <location>
        <begin position="1"/>
        <end position="27"/>
    </location>
</feature>
<proteinExistence type="predicted"/>
<evidence type="ECO:0000313" key="2">
    <source>
        <dbReference type="EMBL" id="JAD35665.1"/>
    </source>
</evidence>
<name>A0A0A8ZG18_ARUDO</name>
<reference evidence="2" key="2">
    <citation type="journal article" date="2015" name="Data Brief">
        <title>Shoot transcriptome of the giant reed, Arundo donax.</title>
        <authorList>
            <person name="Barrero R.A."/>
            <person name="Guerrero F.D."/>
            <person name="Moolhuijzen P."/>
            <person name="Goolsby J.A."/>
            <person name="Tidwell J."/>
            <person name="Bellgard S.E."/>
            <person name="Bellgard M.I."/>
        </authorList>
    </citation>
    <scope>NUCLEOTIDE SEQUENCE</scope>
    <source>
        <tissue evidence="2">Shoot tissue taken approximately 20 cm above the soil surface</tissue>
    </source>
</reference>
<protein>
    <submittedName>
        <fullName evidence="2">Uncharacterized protein</fullName>
    </submittedName>
</protein>
<sequence>MKTGMMSTSGSRLGSTACRSRSSAGGE</sequence>
<evidence type="ECO:0000256" key="1">
    <source>
        <dbReference type="SAM" id="MobiDB-lite"/>
    </source>
</evidence>
<dbReference type="AlphaFoldDB" id="A0A0A8ZG18"/>
<dbReference type="EMBL" id="GBRH01262230">
    <property type="protein sequence ID" value="JAD35665.1"/>
    <property type="molecule type" value="Transcribed_RNA"/>
</dbReference>
<reference evidence="2" key="1">
    <citation type="submission" date="2014-09" db="EMBL/GenBank/DDBJ databases">
        <authorList>
            <person name="Magalhaes I.L.F."/>
            <person name="Oliveira U."/>
            <person name="Santos F.R."/>
            <person name="Vidigal T.H.D.A."/>
            <person name="Brescovit A.D."/>
            <person name="Santos A.J."/>
        </authorList>
    </citation>
    <scope>NUCLEOTIDE SEQUENCE</scope>
    <source>
        <tissue evidence="2">Shoot tissue taken approximately 20 cm above the soil surface</tissue>
    </source>
</reference>
<organism evidence="2">
    <name type="scientific">Arundo donax</name>
    <name type="common">Giant reed</name>
    <name type="synonym">Donax arundinaceus</name>
    <dbReference type="NCBI Taxonomy" id="35708"/>
    <lineage>
        <taxon>Eukaryota</taxon>
        <taxon>Viridiplantae</taxon>
        <taxon>Streptophyta</taxon>
        <taxon>Embryophyta</taxon>
        <taxon>Tracheophyta</taxon>
        <taxon>Spermatophyta</taxon>
        <taxon>Magnoliopsida</taxon>
        <taxon>Liliopsida</taxon>
        <taxon>Poales</taxon>
        <taxon>Poaceae</taxon>
        <taxon>PACMAD clade</taxon>
        <taxon>Arundinoideae</taxon>
        <taxon>Arundineae</taxon>
        <taxon>Arundo</taxon>
    </lineage>
</organism>
<accession>A0A0A8ZG18</accession>